<sequence length="279" mass="31584">MKDSSDESDDSVPARHGEESVFGVAASLKRMELSLLPPPISLQEQTFSSRKEMERSFSNFAATQGYVIVCKTSKKKRGRYVVCYQCDRGGKPKNRIGLTEETRKRVARSKCNDCPFRPIGKEHEAHWDFKVQNVKHNHDPSTHQSAHPVHLRLRPDISEIVVSLYESGVTPRNIQSHVKKGWDGVDIPVKTIHNRCQKAIQTKLDGRTPMDALIRTFRDLNVTVETKIDAQHQVTHLFWSPHPQCANLARIYNNVILVDATYKTNGSRLPLLHVVGCTA</sequence>
<evidence type="ECO:0000313" key="2">
    <source>
        <dbReference type="Proteomes" id="UP001163321"/>
    </source>
</evidence>
<proteinExistence type="predicted"/>
<reference evidence="1 2" key="1">
    <citation type="journal article" date="2022" name="bioRxiv">
        <title>The genome of the oomycete Peronosclerospora sorghi, a cosmopolitan pathogen of maize and sorghum, is inflated with dispersed pseudogenes.</title>
        <authorList>
            <person name="Fletcher K."/>
            <person name="Martin F."/>
            <person name="Isakeit T."/>
            <person name="Cavanaugh K."/>
            <person name="Magill C."/>
            <person name="Michelmore R."/>
        </authorList>
    </citation>
    <scope>NUCLEOTIDE SEQUENCE [LARGE SCALE GENOMIC DNA]</scope>
    <source>
        <strain evidence="1">P6</strain>
    </source>
</reference>
<protein>
    <submittedName>
        <fullName evidence="1">Uncharacterized protein</fullName>
    </submittedName>
</protein>
<name>A0ACC0W9U4_9STRA</name>
<dbReference type="Proteomes" id="UP001163321">
    <property type="component" value="Chromosome 3"/>
</dbReference>
<evidence type="ECO:0000313" key="1">
    <source>
        <dbReference type="EMBL" id="KAI9915593.1"/>
    </source>
</evidence>
<accession>A0ACC0W9U4</accession>
<dbReference type="EMBL" id="CM047582">
    <property type="protein sequence ID" value="KAI9915593.1"/>
    <property type="molecule type" value="Genomic_DNA"/>
</dbReference>
<gene>
    <name evidence="1" type="ORF">PsorP6_007401</name>
</gene>
<comment type="caution">
    <text evidence="1">The sequence shown here is derived from an EMBL/GenBank/DDBJ whole genome shotgun (WGS) entry which is preliminary data.</text>
</comment>
<organism evidence="1 2">
    <name type="scientific">Peronosclerospora sorghi</name>
    <dbReference type="NCBI Taxonomy" id="230839"/>
    <lineage>
        <taxon>Eukaryota</taxon>
        <taxon>Sar</taxon>
        <taxon>Stramenopiles</taxon>
        <taxon>Oomycota</taxon>
        <taxon>Peronosporomycetes</taxon>
        <taxon>Peronosporales</taxon>
        <taxon>Peronosporaceae</taxon>
        <taxon>Peronosclerospora</taxon>
    </lineage>
</organism>
<keyword evidence="2" id="KW-1185">Reference proteome</keyword>